<evidence type="ECO:0000313" key="4">
    <source>
        <dbReference type="Proteomes" id="UP001489004"/>
    </source>
</evidence>
<feature type="region of interest" description="Disordered" evidence="1">
    <location>
        <begin position="219"/>
        <end position="238"/>
    </location>
</feature>
<protein>
    <recommendedName>
        <fullName evidence="2">EF-hand domain-containing protein</fullName>
    </recommendedName>
</protein>
<dbReference type="Proteomes" id="UP001489004">
    <property type="component" value="Unassembled WGS sequence"/>
</dbReference>
<organism evidence="3 4">
    <name type="scientific">[Myrmecia] bisecta</name>
    <dbReference type="NCBI Taxonomy" id="41462"/>
    <lineage>
        <taxon>Eukaryota</taxon>
        <taxon>Viridiplantae</taxon>
        <taxon>Chlorophyta</taxon>
        <taxon>core chlorophytes</taxon>
        <taxon>Trebouxiophyceae</taxon>
        <taxon>Trebouxiales</taxon>
        <taxon>Trebouxiaceae</taxon>
        <taxon>Myrmecia</taxon>
    </lineage>
</organism>
<gene>
    <name evidence="3" type="ORF">WJX72_004807</name>
</gene>
<reference evidence="3 4" key="1">
    <citation type="journal article" date="2024" name="Nat. Commun.">
        <title>Phylogenomics reveals the evolutionary origins of lichenization in chlorophyte algae.</title>
        <authorList>
            <person name="Puginier C."/>
            <person name="Libourel C."/>
            <person name="Otte J."/>
            <person name="Skaloud P."/>
            <person name="Haon M."/>
            <person name="Grisel S."/>
            <person name="Petersen M."/>
            <person name="Berrin J.G."/>
            <person name="Delaux P.M."/>
            <person name="Dal Grande F."/>
            <person name="Keller J."/>
        </authorList>
    </citation>
    <scope>NUCLEOTIDE SEQUENCE [LARGE SCALE GENOMIC DNA]</scope>
    <source>
        <strain evidence="3 4">SAG 2043</strain>
    </source>
</reference>
<name>A0AAW1P6Z5_9CHLO</name>
<dbReference type="EMBL" id="JALJOR010000019">
    <property type="protein sequence ID" value="KAK9803915.1"/>
    <property type="molecule type" value="Genomic_DNA"/>
</dbReference>
<feature type="region of interest" description="Disordered" evidence="1">
    <location>
        <begin position="139"/>
        <end position="159"/>
    </location>
</feature>
<dbReference type="PROSITE" id="PS50222">
    <property type="entry name" value="EF_HAND_2"/>
    <property type="match status" value="1"/>
</dbReference>
<comment type="caution">
    <text evidence="3">The sequence shown here is derived from an EMBL/GenBank/DDBJ whole genome shotgun (WGS) entry which is preliminary data.</text>
</comment>
<sequence>MPGATEGSLPALLVDEVIRKMGDTKAERLSANMVLQYTQPRLIVVGEQRVFDMFDEADYKQEGTVSRADLIAAATGRYPKRQYGQKDWLDLLAVVAGWPLERVADYLQPPCTSSRSLASKHGSTAVRPPTGEWATFVNSPLPASPASSQHPMASLSSRTADEDSILIMTGGIKSMRQIEAEEAVNQQLMSERKVGFESRQRFQQFADGLQTTSTLTAELGLRSPGKRAGQNGLGSGHR</sequence>
<keyword evidence="4" id="KW-1185">Reference proteome</keyword>
<evidence type="ECO:0000256" key="1">
    <source>
        <dbReference type="SAM" id="MobiDB-lite"/>
    </source>
</evidence>
<dbReference type="AlphaFoldDB" id="A0AAW1P6Z5"/>
<feature type="domain" description="EF-hand" evidence="2">
    <location>
        <begin position="45"/>
        <end position="80"/>
    </location>
</feature>
<dbReference type="InterPro" id="IPR002048">
    <property type="entry name" value="EF_hand_dom"/>
</dbReference>
<accession>A0AAW1P6Z5</accession>
<evidence type="ECO:0000313" key="3">
    <source>
        <dbReference type="EMBL" id="KAK9803915.1"/>
    </source>
</evidence>
<evidence type="ECO:0000259" key="2">
    <source>
        <dbReference type="PROSITE" id="PS50222"/>
    </source>
</evidence>
<proteinExistence type="predicted"/>
<feature type="compositionally biased region" description="Polar residues" evidence="1">
    <location>
        <begin position="145"/>
        <end position="158"/>
    </location>
</feature>
<dbReference type="GO" id="GO:0005509">
    <property type="term" value="F:calcium ion binding"/>
    <property type="evidence" value="ECO:0007669"/>
    <property type="project" value="InterPro"/>
</dbReference>